<dbReference type="Gene3D" id="3.90.215.10">
    <property type="entry name" value="Gamma Fibrinogen, chain A, domain 1"/>
    <property type="match status" value="3"/>
</dbReference>
<proteinExistence type="predicted"/>
<comment type="caution">
    <text evidence="3">The sequence shown here is derived from an EMBL/GenBank/DDBJ whole genome shotgun (WGS) entry which is preliminary data.</text>
</comment>
<dbReference type="SMART" id="SM00186">
    <property type="entry name" value="FBG"/>
    <property type="match status" value="2"/>
</dbReference>
<sequence>MSSRKQETLILLTVKKNLNSSDGADCDSEKSFAYIEISKKLISDVNENFPSCSKPIIDDDRNDTKEEKLRDCSEIFANGRGIYVIWPNYLPANKSLKVHCDMETDGGGWTVIQRRGKFPVQQDFYLDCESYQNGFGNLTKEFWKNIYLFSACFFNSLAILFAEGPVKSGCLEKEKALALLETVENFLTKARDAYPSCKKNLNSTDEADCDSEKSLAYIEISKKLISDVKENFPSCSKHIKDDDQDDIKEKKFRDCSEILANGRNKSGIYTIWPNYSPAEKPLKVYCDMETDGGGWTMIQRRRKFLIQQDFNLDWESYKNGFGNLTQEFWLGNENIRVLCLKGCRIRFDFVVRHGVKRFAVYEKFNLTDSNYTIDISGYSGNATDAMKNHNRNQFSTKDRDTSSKPIIDDDRNDTKEEKLRDCSEIFANGQTKSGIYTIWPTYLPPEKPLKVYCDMEIDGGGWTVIQRRGKYPVQQDFYIDWESYKNGFGNLTQEFWLGNQNISNLCLSRYKIRFDLVDMDEVERFAVYEKFNLTDSKYTIDISGYSGNATDAMQHHNGKYSPQKTETARDSEKSTCRDGGMAKSTLQFKWHSQTGKNGPQICFWWETIW</sequence>
<protein>
    <submittedName>
        <fullName evidence="3">Techylectin-5A like protein</fullName>
    </submittedName>
</protein>
<name>A0A8T0F9V8_ARGBR</name>
<dbReference type="SUPFAM" id="SSF56496">
    <property type="entry name" value="Fibrinogen C-terminal domain-like"/>
    <property type="match status" value="3"/>
</dbReference>
<dbReference type="InterPro" id="IPR002181">
    <property type="entry name" value="Fibrinogen_a/b/g_C_dom"/>
</dbReference>
<reference evidence="3" key="2">
    <citation type="submission" date="2020-06" db="EMBL/GenBank/DDBJ databases">
        <authorList>
            <person name="Sheffer M."/>
        </authorList>
    </citation>
    <scope>NUCLEOTIDE SEQUENCE</scope>
</reference>
<keyword evidence="4" id="KW-1185">Reference proteome</keyword>
<feature type="region of interest" description="Disordered" evidence="1">
    <location>
        <begin position="384"/>
        <end position="411"/>
    </location>
</feature>
<evidence type="ECO:0000259" key="2">
    <source>
        <dbReference type="PROSITE" id="PS51406"/>
    </source>
</evidence>
<dbReference type="EMBL" id="JABXBU010000015">
    <property type="protein sequence ID" value="KAF8787966.1"/>
    <property type="molecule type" value="Genomic_DNA"/>
</dbReference>
<dbReference type="Proteomes" id="UP000807504">
    <property type="component" value="Unassembled WGS sequence"/>
</dbReference>
<dbReference type="PANTHER" id="PTHR19143">
    <property type="entry name" value="FIBRINOGEN/TENASCIN/ANGIOPOEITIN"/>
    <property type="match status" value="1"/>
</dbReference>
<gene>
    <name evidence="3" type="ORF">HNY73_009510</name>
</gene>
<evidence type="ECO:0000313" key="4">
    <source>
        <dbReference type="Proteomes" id="UP000807504"/>
    </source>
</evidence>
<dbReference type="InterPro" id="IPR050373">
    <property type="entry name" value="Fibrinogen_C-term_domain"/>
</dbReference>
<feature type="domain" description="Fibrinogen C-terminal" evidence="2">
    <location>
        <begin position="63"/>
        <end position="143"/>
    </location>
</feature>
<dbReference type="GO" id="GO:0005615">
    <property type="term" value="C:extracellular space"/>
    <property type="evidence" value="ECO:0007669"/>
    <property type="project" value="TreeGrafter"/>
</dbReference>
<accession>A0A8T0F9V8</accession>
<feature type="domain" description="Fibrinogen C-terminal" evidence="2">
    <location>
        <begin position="413"/>
        <end position="558"/>
    </location>
</feature>
<dbReference type="Pfam" id="PF00147">
    <property type="entry name" value="Fibrinogen_C"/>
    <property type="match status" value="3"/>
</dbReference>
<evidence type="ECO:0000313" key="3">
    <source>
        <dbReference type="EMBL" id="KAF8787966.1"/>
    </source>
</evidence>
<feature type="region of interest" description="Disordered" evidence="1">
    <location>
        <begin position="553"/>
        <end position="578"/>
    </location>
</feature>
<dbReference type="InterPro" id="IPR036056">
    <property type="entry name" value="Fibrinogen-like_C"/>
</dbReference>
<dbReference type="PROSITE" id="PS51406">
    <property type="entry name" value="FIBRINOGEN_C_2"/>
    <property type="match status" value="3"/>
</dbReference>
<feature type="domain" description="Fibrinogen C-terminal" evidence="2">
    <location>
        <begin position="246"/>
        <end position="400"/>
    </location>
</feature>
<reference evidence="3" key="1">
    <citation type="journal article" date="2020" name="bioRxiv">
        <title>Chromosome-level reference genome of the European wasp spider Argiope bruennichi: a resource for studies on range expansion and evolutionary adaptation.</title>
        <authorList>
            <person name="Sheffer M.M."/>
            <person name="Hoppe A."/>
            <person name="Krehenwinkel H."/>
            <person name="Uhl G."/>
            <person name="Kuss A.W."/>
            <person name="Jensen L."/>
            <person name="Jensen C."/>
            <person name="Gillespie R.G."/>
            <person name="Hoff K.J."/>
            <person name="Prost S."/>
        </authorList>
    </citation>
    <scope>NUCLEOTIDE SEQUENCE</scope>
</reference>
<feature type="compositionally biased region" description="Basic and acidic residues" evidence="1">
    <location>
        <begin position="566"/>
        <end position="576"/>
    </location>
</feature>
<organism evidence="3 4">
    <name type="scientific">Argiope bruennichi</name>
    <name type="common">Wasp spider</name>
    <name type="synonym">Aranea bruennichi</name>
    <dbReference type="NCBI Taxonomy" id="94029"/>
    <lineage>
        <taxon>Eukaryota</taxon>
        <taxon>Metazoa</taxon>
        <taxon>Ecdysozoa</taxon>
        <taxon>Arthropoda</taxon>
        <taxon>Chelicerata</taxon>
        <taxon>Arachnida</taxon>
        <taxon>Araneae</taxon>
        <taxon>Araneomorphae</taxon>
        <taxon>Entelegynae</taxon>
        <taxon>Araneoidea</taxon>
        <taxon>Araneidae</taxon>
        <taxon>Argiope</taxon>
    </lineage>
</organism>
<dbReference type="InterPro" id="IPR014716">
    <property type="entry name" value="Fibrinogen_a/b/g_C_1"/>
</dbReference>
<evidence type="ECO:0000256" key="1">
    <source>
        <dbReference type="SAM" id="MobiDB-lite"/>
    </source>
</evidence>
<feature type="compositionally biased region" description="Basic and acidic residues" evidence="1">
    <location>
        <begin position="396"/>
        <end position="411"/>
    </location>
</feature>
<dbReference type="AlphaFoldDB" id="A0A8T0F9V8"/>
<dbReference type="NCBIfam" id="NF040941">
    <property type="entry name" value="GGGWT_bact"/>
    <property type="match status" value="3"/>
</dbReference>